<accession>A0A9W9R2F0</accession>
<dbReference type="GO" id="GO:0033615">
    <property type="term" value="P:mitochondrial proton-transporting ATP synthase complex assembly"/>
    <property type="evidence" value="ECO:0007669"/>
    <property type="project" value="TreeGrafter"/>
</dbReference>
<comment type="caution">
    <text evidence="12">The sequence shown here is derived from an EMBL/GenBank/DDBJ whole genome shotgun (WGS) entry which is preliminary data.</text>
</comment>
<dbReference type="GO" id="GO:0005743">
    <property type="term" value="C:mitochondrial inner membrane"/>
    <property type="evidence" value="ECO:0007669"/>
    <property type="project" value="UniProtKB-SubCell"/>
</dbReference>
<feature type="region of interest" description="Disordered" evidence="11">
    <location>
        <begin position="34"/>
        <end position="65"/>
    </location>
</feature>
<protein>
    <recommendedName>
        <fullName evidence="3 10">Mitochondrial inner membrane protease ATP23</fullName>
        <ecNumber evidence="10">3.4.24.-</ecNumber>
    </recommendedName>
</protein>
<dbReference type="PANTHER" id="PTHR21711:SF0">
    <property type="entry name" value="MITOCHONDRIAL INNER MEMBRANE PROTEASE ATP23 HOMOLOG"/>
    <property type="match status" value="1"/>
</dbReference>
<dbReference type="InterPro" id="IPR019165">
    <property type="entry name" value="Peptidase_M76_ATP23"/>
</dbReference>
<evidence type="ECO:0000256" key="6">
    <source>
        <dbReference type="ARBA" id="ARBA00022792"/>
    </source>
</evidence>
<evidence type="ECO:0000256" key="5">
    <source>
        <dbReference type="ARBA" id="ARBA00022723"/>
    </source>
</evidence>
<dbReference type="PANTHER" id="PTHR21711">
    <property type="entry name" value="MITOCHONDRIAL INNER MEMBRANE PROTEASE"/>
    <property type="match status" value="1"/>
</dbReference>
<sequence>SEESLFARFPEWILPVVTAICGGSRFIARHSPLASPSTMTDSQAPGANAPSNAPSDAKPDTTGFIPGDDTWTQFRNIYSILTGKMSNEGIEQFRVARDDRNEAADCKRCEDQRDYLLQYSPTIRFLSESIKQLGGDLHNHNIYCRRCTDRKGGGFDPDYGILICANEMKDQGHLEDTMAHEMVHAFDHLRFKVNWTDNLRHAACAEIRASSLSGECRWAREFFRRGQWKLTQQHQECVRRRAVLSVRARPTCKDEAHATRVVDEVWESCFRDTRPFDEIYR</sequence>
<dbReference type="GO" id="GO:0034982">
    <property type="term" value="P:mitochondrial protein processing"/>
    <property type="evidence" value="ECO:0007669"/>
    <property type="project" value="TreeGrafter"/>
</dbReference>
<organism evidence="12 13">
    <name type="scientific">Penicillium brevicompactum</name>
    <dbReference type="NCBI Taxonomy" id="5074"/>
    <lineage>
        <taxon>Eukaryota</taxon>
        <taxon>Fungi</taxon>
        <taxon>Dikarya</taxon>
        <taxon>Ascomycota</taxon>
        <taxon>Pezizomycotina</taxon>
        <taxon>Eurotiomycetes</taxon>
        <taxon>Eurotiomycetidae</taxon>
        <taxon>Eurotiales</taxon>
        <taxon>Aspergillaceae</taxon>
        <taxon>Penicillium</taxon>
    </lineage>
</organism>
<keyword evidence="6 10" id="KW-0999">Mitochondrion inner membrane</keyword>
<comment type="function">
    <text evidence="9">Has a dual role in the assembly of mitochondrial ATPase. Acts as a protease that removes N-terminal residues of mitochondrial ATPase CF(0) subunit 6 at the intermembrane space side. Also involved in the correct assembly of the membrane-embedded ATPase CF(0) particle, probably mediating association of subunit 6 with the subunit 9 ring.</text>
</comment>
<proteinExistence type="inferred from homology"/>
<keyword evidence="4 10" id="KW-0645">Protease</keyword>
<evidence type="ECO:0000256" key="2">
    <source>
        <dbReference type="ARBA" id="ARBA00009915"/>
    </source>
</evidence>
<keyword evidence="5 10" id="KW-0479">Metal-binding</keyword>
<dbReference type="Pfam" id="PF09768">
    <property type="entry name" value="Peptidase_M76"/>
    <property type="match status" value="1"/>
</dbReference>
<dbReference type="GO" id="GO:0004222">
    <property type="term" value="F:metalloendopeptidase activity"/>
    <property type="evidence" value="ECO:0007669"/>
    <property type="project" value="InterPro"/>
</dbReference>
<keyword evidence="8 10" id="KW-0482">Metalloprotease</keyword>
<keyword evidence="7 10" id="KW-0378">Hydrolase</keyword>
<keyword evidence="10" id="KW-0496">Mitochondrion</keyword>
<gene>
    <name evidence="12" type="ORF">N7452_001461</name>
</gene>
<evidence type="ECO:0000256" key="3">
    <source>
        <dbReference type="ARBA" id="ARBA00014615"/>
    </source>
</evidence>
<dbReference type="EMBL" id="JAPZBQ010000001">
    <property type="protein sequence ID" value="KAJ5352487.1"/>
    <property type="molecule type" value="Genomic_DNA"/>
</dbReference>
<keyword evidence="10" id="KW-0472">Membrane</keyword>
<evidence type="ECO:0000256" key="8">
    <source>
        <dbReference type="ARBA" id="ARBA00023049"/>
    </source>
</evidence>
<reference evidence="12" key="1">
    <citation type="submission" date="2022-12" db="EMBL/GenBank/DDBJ databases">
        <authorList>
            <person name="Petersen C."/>
        </authorList>
    </citation>
    <scope>NUCLEOTIDE SEQUENCE</scope>
    <source>
        <strain evidence="12">IBT 35673</strain>
    </source>
</reference>
<feature type="non-terminal residue" evidence="12">
    <location>
        <position position="281"/>
    </location>
</feature>
<evidence type="ECO:0000256" key="4">
    <source>
        <dbReference type="ARBA" id="ARBA00022670"/>
    </source>
</evidence>
<evidence type="ECO:0000256" key="9">
    <source>
        <dbReference type="ARBA" id="ARBA00025322"/>
    </source>
</evidence>
<dbReference type="GO" id="GO:0046872">
    <property type="term" value="F:metal ion binding"/>
    <property type="evidence" value="ECO:0007669"/>
    <property type="project" value="UniProtKB-KW"/>
</dbReference>
<comment type="similarity">
    <text evidence="2 10">Belongs to the peptidase M76 family.</text>
</comment>
<evidence type="ECO:0000313" key="13">
    <source>
        <dbReference type="Proteomes" id="UP001147695"/>
    </source>
</evidence>
<feature type="compositionally biased region" description="Low complexity" evidence="11">
    <location>
        <begin position="44"/>
        <end position="56"/>
    </location>
</feature>
<name>A0A9W9R2F0_PENBR</name>
<comment type="subcellular location">
    <subcellularLocation>
        <location evidence="1 10">Mitochondrion inner membrane</location>
        <topology evidence="1 10">Peripheral membrane protein</topology>
        <orientation evidence="1 10">Intermembrane side</orientation>
    </subcellularLocation>
</comment>
<evidence type="ECO:0000256" key="11">
    <source>
        <dbReference type="SAM" id="MobiDB-lite"/>
    </source>
</evidence>
<dbReference type="AlphaFoldDB" id="A0A9W9R2F0"/>
<dbReference type="Proteomes" id="UP001147695">
    <property type="component" value="Unassembled WGS sequence"/>
</dbReference>
<reference evidence="12" key="2">
    <citation type="journal article" date="2023" name="IMA Fungus">
        <title>Comparative genomic study of the Penicillium genus elucidates a diverse pangenome and 15 lateral gene transfer events.</title>
        <authorList>
            <person name="Petersen C."/>
            <person name="Sorensen T."/>
            <person name="Nielsen M.R."/>
            <person name="Sondergaard T.E."/>
            <person name="Sorensen J.L."/>
            <person name="Fitzpatrick D.A."/>
            <person name="Frisvad J.C."/>
            <person name="Nielsen K.L."/>
        </authorList>
    </citation>
    <scope>NUCLEOTIDE SEQUENCE</scope>
    <source>
        <strain evidence="12">IBT 35673</strain>
    </source>
</reference>
<feature type="compositionally biased region" description="Polar residues" evidence="11">
    <location>
        <begin position="34"/>
        <end position="43"/>
    </location>
</feature>
<dbReference type="EC" id="3.4.24.-" evidence="10"/>
<evidence type="ECO:0000313" key="12">
    <source>
        <dbReference type="EMBL" id="KAJ5352487.1"/>
    </source>
</evidence>
<evidence type="ECO:0000256" key="1">
    <source>
        <dbReference type="ARBA" id="ARBA00004137"/>
    </source>
</evidence>
<evidence type="ECO:0000256" key="7">
    <source>
        <dbReference type="ARBA" id="ARBA00022801"/>
    </source>
</evidence>
<evidence type="ECO:0000256" key="10">
    <source>
        <dbReference type="RuleBase" id="RU364057"/>
    </source>
</evidence>